<dbReference type="InterPro" id="IPR042094">
    <property type="entry name" value="T2SS_GspF_sf"/>
</dbReference>
<keyword evidence="10" id="KW-1185">Reference proteome</keyword>
<evidence type="ECO:0000259" key="8">
    <source>
        <dbReference type="PROSITE" id="PS50234"/>
    </source>
</evidence>
<keyword evidence="2" id="KW-1003">Cell membrane</keyword>
<dbReference type="Gene3D" id="1.20.81.30">
    <property type="entry name" value="Type II secretion system (T2SS), domain F"/>
    <property type="match status" value="1"/>
</dbReference>
<evidence type="ECO:0000256" key="4">
    <source>
        <dbReference type="ARBA" id="ARBA00022989"/>
    </source>
</evidence>
<feature type="transmembrane region" description="Helical" evidence="6">
    <location>
        <begin position="313"/>
        <end position="334"/>
    </location>
</feature>
<protein>
    <submittedName>
        <fullName evidence="9">Type II secretion system F family protein</fullName>
    </submittedName>
</protein>
<gene>
    <name evidence="9" type="ORF">QWY29_19105</name>
</gene>
<dbReference type="RefSeq" id="WP_300962805.1">
    <property type="nucleotide sequence ID" value="NZ_JAUHJR010000013.1"/>
</dbReference>
<feature type="transmembrane region" description="Helical" evidence="6">
    <location>
        <begin position="566"/>
        <end position="592"/>
    </location>
</feature>
<dbReference type="CDD" id="cd00198">
    <property type="entry name" value="vWFA"/>
    <property type="match status" value="1"/>
</dbReference>
<keyword evidence="4 6" id="KW-1133">Transmembrane helix</keyword>
<dbReference type="SUPFAM" id="SSF53300">
    <property type="entry name" value="vWA-like"/>
    <property type="match status" value="1"/>
</dbReference>
<feature type="chain" id="PRO_5045959110" evidence="7">
    <location>
        <begin position="27"/>
        <end position="634"/>
    </location>
</feature>
<evidence type="ECO:0000256" key="1">
    <source>
        <dbReference type="ARBA" id="ARBA00004651"/>
    </source>
</evidence>
<feature type="transmembrane region" description="Helical" evidence="6">
    <location>
        <begin position="407"/>
        <end position="425"/>
    </location>
</feature>
<dbReference type="InterPro" id="IPR002035">
    <property type="entry name" value="VWF_A"/>
</dbReference>
<evidence type="ECO:0000313" key="10">
    <source>
        <dbReference type="Proteomes" id="UP001168537"/>
    </source>
</evidence>
<sequence>MRRLLLPRVAALAAALAVLVPSAALGADGSITHVEPTADGLQVLVAVPEDAEVDLGSVTVTVDGVETPATAAPAEAAAAVRRTTVLAIDTSNSMRGDRFGSAKAAALAFVRTAPKDVEIGIVSFAGTVDEVLAPTTDRDAARDVIRALTLSQETMLHDGVLAAVELAGDEGQRSLLVLSDGADTSDTPLEDVTTTVEEAGVILDVVALDQGDAALAALGELAAAGDGRLVEATRTALEEAFSQEADALARQVLVTAPVPSGVTASQATVEVTLGTGSGDEPVVAQAFTTVQASAAPAAPPPVVADEGWVPPSWVMYAGVGTLGVGLVALVVLLVPRGPAPLTAEQRLTRYTDGATPGTSGGSRVDADQALASAKDAAATVLRRNKSLDARITHRLEGAGSELKSSEWLLVHAAVFVVAGLVGLLLGRGNIVIGLLFLVLGGLGPWLYLGVRRSRRRKAFNSLLPDTLQLMSGSLAAGLSLAQSVDTIVREGADPVATEFKRVLVETRLGVPLEDALEGVAERFESKDFEWVVMAIKIQRQVGGNLAELLDTVAATMREREYLRRQVAALAAEGKLSAYVLGGLPPVFMLYLFLTQRDYVIVMFTEPLGILMLVGAAVILSVGAFWMSKLVKVEV</sequence>
<dbReference type="InterPro" id="IPR036465">
    <property type="entry name" value="vWFA_dom_sf"/>
</dbReference>
<feature type="transmembrane region" description="Helical" evidence="6">
    <location>
        <begin position="598"/>
        <end position="625"/>
    </location>
</feature>
<organism evidence="9 10">
    <name type="scientific">Nocardioides abyssi</name>
    <dbReference type="NCBI Taxonomy" id="3058370"/>
    <lineage>
        <taxon>Bacteria</taxon>
        <taxon>Bacillati</taxon>
        <taxon>Actinomycetota</taxon>
        <taxon>Actinomycetes</taxon>
        <taxon>Propionibacteriales</taxon>
        <taxon>Nocardioidaceae</taxon>
        <taxon>Nocardioides</taxon>
    </lineage>
</organism>
<evidence type="ECO:0000256" key="5">
    <source>
        <dbReference type="ARBA" id="ARBA00023136"/>
    </source>
</evidence>
<evidence type="ECO:0000256" key="2">
    <source>
        <dbReference type="ARBA" id="ARBA00022475"/>
    </source>
</evidence>
<keyword evidence="7" id="KW-0732">Signal</keyword>
<dbReference type="Gene3D" id="3.40.50.410">
    <property type="entry name" value="von Willebrand factor, type A domain"/>
    <property type="match status" value="1"/>
</dbReference>
<evidence type="ECO:0000256" key="7">
    <source>
        <dbReference type="SAM" id="SignalP"/>
    </source>
</evidence>
<keyword evidence="3 6" id="KW-0812">Transmembrane</keyword>
<dbReference type="Pfam" id="PF00482">
    <property type="entry name" value="T2SSF"/>
    <property type="match status" value="1"/>
</dbReference>
<proteinExistence type="predicted"/>
<dbReference type="PANTHER" id="PTHR35007">
    <property type="entry name" value="INTEGRAL MEMBRANE PROTEIN-RELATED"/>
    <property type="match status" value="1"/>
</dbReference>
<comment type="subcellular location">
    <subcellularLocation>
        <location evidence="1">Cell membrane</location>
        <topology evidence="1">Multi-pass membrane protein</topology>
    </subcellularLocation>
</comment>
<keyword evidence="5 6" id="KW-0472">Membrane</keyword>
<evidence type="ECO:0000256" key="6">
    <source>
        <dbReference type="SAM" id="Phobius"/>
    </source>
</evidence>
<feature type="domain" description="VWFA" evidence="8">
    <location>
        <begin position="83"/>
        <end position="252"/>
    </location>
</feature>
<reference evidence="9" key="1">
    <citation type="submission" date="2023-06" db="EMBL/GenBank/DDBJ databases">
        <title>Draft genome sequence of Nocardioides sp. SOB72.</title>
        <authorList>
            <person name="Zhang G."/>
        </authorList>
    </citation>
    <scope>NUCLEOTIDE SEQUENCE</scope>
    <source>
        <strain evidence="9">SOB72</strain>
    </source>
</reference>
<dbReference type="Pfam" id="PF13519">
    <property type="entry name" value="VWA_2"/>
    <property type="match status" value="1"/>
</dbReference>
<evidence type="ECO:0000313" key="9">
    <source>
        <dbReference type="EMBL" id="MDN4163486.1"/>
    </source>
</evidence>
<name>A0ABT8EZ70_9ACTN</name>
<accession>A0ABT8EZ70</accession>
<feature type="transmembrane region" description="Helical" evidence="6">
    <location>
        <begin position="431"/>
        <end position="450"/>
    </location>
</feature>
<dbReference type="Proteomes" id="UP001168537">
    <property type="component" value="Unassembled WGS sequence"/>
</dbReference>
<dbReference type="InterPro" id="IPR018076">
    <property type="entry name" value="T2SS_GspF_dom"/>
</dbReference>
<dbReference type="SMART" id="SM00327">
    <property type="entry name" value="VWA"/>
    <property type="match status" value="1"/>
</dbReference>
<dbReference type="EMBL" id="JAUHJR010000013">
    <property type="protein sequence ID" value="MDN4163486.1"/>
    <property type="molecule type" value="Genomic_DNA"/>
</dbReference>
<comment type="caution">
    <text evidence="9">The sequence shown here is derived from an EMBL/GenBank/DDBJ whole genome shotgun (WGS) entry which is preliminary data.</text>
</comment>
<dbReference type="PROSITE" id="PS50234">
    <property type="entry name" value="VWFA"/>
    <property type="match status" value="1"/>
</dbReference>
<dbReference type="PANTHER" id="PTHR35007:SF1">
    <property type="entry name" value="PILUS ASSEMBLY PROTEIN"/>
    <property type="match status" value="1"/>
</dbReference>
<feature type="signal peptide" evidence="7">
    <location>
        <begin position="1"/>
        <end position="26"/>
    </location>
</feature>
<evidence type="ECO:0000256" key="3">
    <source>
        <dbReference type="ARBA" id="ARBA00022692"/>
    </source>
</evidence>